<reference evidence="7" key="1">
    <citation type="journal article" date="2015" name="Nat. Genet.">
        <title>The pineapple genome and the evolution of CAM photosynthesis.</title>
        <authorList>
            <person name="Ming R."/>
            <person name="VanBuren R."/>
            <person name="Wai C.M."/>
            <person name="Tang H."/>
            <person name="Schatz M.C."/>
            <person name="Bowers J.E."/>
            <person name="Lyons E."/>
            <person name="Wang M.L."/>
            <person name="Chen J."/>
            <person name="Biggers E."/>
            <person name="Zhang J."/>
            <person name="Huang L."/>
            <person name="Zhang L."/>
            <person name="Miao W."/>
            <person name="Zhang J."/>
            <person name="Ye Z."/>
            <person name="Miao C."/>
            <person name="Lin Z."/>
            <person name="Wang H."/>
            <person name="Zhou H."/>
            <person name="Yim W.C."/>
            <person name="Priest H.D."/>
            <person name="Zheng C."/>
            <person name="Woodhouse M."/>
            <person name="Edger P.P."/>
            <person name="Guyot R."/>
            <person name="Guo H.B."/>
            <person name="Guo H."/>
            <person name="Zheng G."/>
            <person name="Singh R."/>
            <person name="Sharma A."/>
            <person name="Min X."/>
            <person name="Zheng Y."/>
            <person name="Lee H."/>
            <person name="Gurtowski J."/>
            <person name="Sedlazeck F.J."/>
            <person name="Harkess A."/>
            <person name="McKain M.R."/>
            <person name="Liao Z."/>
            <person name="Fang J."/>
            <person name="Liu J."/>
            <person name="Zhang X."/>
            <person name="Zhang Q."/>
            <person name="Hu W."/>
            <person name="Qin Y."/>
            <person name="Wang K."/>
            <person name="Chen L.Y."/>
            <person name="Shirley N."/>
            <person name="Lin Y.R."/>
            <person name="Liu L.Y."/>
            <person name="Hernandez A.G."/>
            <person name="Wright C.L."/>
            <person name="Bulone V."/>
            <person name="Tuskan G.A."/>
            <person name="Heath K."/>
            <person name="Zee F."/>
            <person name="Moore P.H."/>
            <person name="Sunkar R."/>
            <person name="Leebens-Mack J.H."/>
            <person name="Mockler T."/>
            <person name="Bennetzen J.L."/>
            <person name="Freeling M."/>
            <person name="Sankoff D."/>
            <person name="Paterson A.H."/>
            <person name="Zhu X."/>
            <person name="Yang X."/>
            <person name="Smith J.A."/>
            <person name="Cushman J.C."/>
            <person name="Paull R.E."/>
            <person name="Yu Q."/>
        </authorList>
    </citation>
    <scope>NUCLEOTIDE SEQUENCE [LARGE SCALE GENOMIC DNA]</scope>
    <source>
        <strain evidence="7">cv. F153</strain>
    </source>
</reference>
<dbReference type="Gramene" id="Aco012352.1.mrna1">
    <property type="protein sequence ID" value="Aco012352.1.mrna1"/>
    <property type="gene ID" value="Aco012352.1.path1"/>
</dbReference>
<evidence type="ECO:0000256" key="6">
    <source>
        <dbReference type="RuleBase" id="RU365002"/>
    </source>
</evidence>
<sequence length="306" mass="34822">MEEVRTTTAWVATRAAHVKVDSLEIEKVVDGIQGAIPKVEWNFEGIHYFDNGPLTVQYLLVLDALNFCFWPDKDLSYDHLALGLKDALENDKSALDADRLQNYTGPQLRELLKWPRRLPIEEERVRLLHEVGLELERSFGGQAVNLVRSCGNSAESLVALIARHFPGFRDHSLYKGHQIFLYKRAQIFVADLWGAFKGRGYGDFYDIKSVTIFADYIVPAVLRQLGILKYSSALSSSIDSNKEIVAGSEEEAELRACSIYAVEKMRELIKRKFGKQVLSIEIDLWLWSCGVQNASLPHHRTLSIYY</sequence>
<keyword evidence="7" id="KW-1185">Reference proteome</keyword>
<reference evidence="8" key="2">
    <citation type="submission" date="2025-08" db="UniProtKB">
        <authorList>
            <consortium name="RefSeq"/>
        </authorList>
    </citation>
    <scope>IDENTIFICATION</scope>
    <source>
        <tissue evidence="8">Leaf</tissue>
    </source>
</reference>
<evidence type="ECO:0000256" key="5">
    <source>
        <dbReference type="ARBA" id="ARBA00048204"/>
    </source>
</evidence>
<dbReference type="PANTHER" id="PTHR21314">
    <property type="entry name" value="QUEUOSINE 5'-PHOSPHATE N-GLYCOSYLASE_HYDROLASE-RELATED"/>
    <property type="match status" value="1"/>
</dbReference>
<accession>A0A6P5EQ58</accession>
<gene>
    <name evidence="8" type="primary">LOC109706823</name>
</gene>
<organism evidence="7 8">
    <name type="scientific">Ananas comosus</name>
    <name type="common">Pineapple</name>
    <name type="synonym">Ananas ananas</name>
    <dbReference type="NCBI Taxonomy" id="4615"/>
    <lineage>
        <taxon>Eukaryota</taxon>
        <taxon>Viridiplantae</taxon>
        <taxon>Streptophyta</taxon>
        <taxon>Embryophyta</taxon>
        <taxon>Tracheophyta</taxon>
        <taxon>Spermatophyta</taxon>
        <taxon>Magnoliopsida</taxon>
        <taxon>Liliopsida</taxon>
        <taxon>Poales</taxon>
        <taxon>Bromeliaceae</taxon>
        <taxon>Bromelioideae</taxon>
        <taxon>Ananas</taxon>
    </lineage>
</organism>
<dbReference type="InterPro" id="IPR019438">
    <property type="entry name" value="Q_salvage"/>
</dbReference>
<evidence type="ECO:0000313" key="8">
    <source>
        <dbReference type="RefSeq" id="XP_020083423.1"/>
    </source>
</evidence>
<dbReference type="RefSeq" id="XP_020083423.1">
    <property type="nucleotide sequence ID" value="XM_020227834.1"/>
</dbReference>
<evidence type="ECO:0000313" key="7">
    <source>
        <dbReference type="Proteomes" id="UP000515123"/>
    </source>
</evidence>
<dbReference type="Proteomes" id="UP000515123">
    <property type="component" value="Linkage group 1"/>
</dbReference>
<dbReference type="GO" id="GO:0006400">
    <property type="term" value="P:tRNA modification"/>
    <property type="evidence" value="ECO:0007669"/>
    <property type="project" value="TreeGrafter"/>
</dbReference>
<keyword evidence="1 6" id="KW-0378">Hydrolase</keyword>
<protein>
    <recommendedName>
        <fullName evidence="3 6">Queuosine 5'-phosphate N-glycosylase/hydrolase</fullName>
        <ecNumber evidence="6">3.2.2.-</ecNumber>
    </recommendedName>
    <alternativeName>
        <fullName evidence="4 6">Queuosine-nucleotide N-glycosylase/hydrolase</fullName>
    </alternativeName>
</protein>
<dbReference type="EC" id="3.2.2.-" evidence="6"/>
<evidence type="ECO:0000256" key="3">
    <source>
        <dbReference type="ARBA" id="ARBA00035306"/>
    </source>
</evidence>
<dbReference type="OrthoDB" id="416777at2759"/>
<dbReference type="GeneID" id="109706823"/>
<comment type="function">
    <text evidence="6">Catalyzes the hydrolysis of queuosine 5'-phosphate, releasing the nucleobase queuine (q). Is required for salvage of queuine from exogenous queuosine (Q) that is imported and then converted to queuosine 5'-phosphate intracellularly.</text>
</comment>
<name>A0A6P5EQ58_ANACO</name>
<evidence type="ECO:0000256" key="1">
    <source>
        <dbReference type="ARBA" id="ARBA00022801"/>
    </source>
</evidence>
<dbReference type="Pfam" id="PF10343">
    <property type="entry name" value="Q_salvage"/>
    <property type="match status" value="1"/>
</dbReference>
<evidence type="ECO:0000256" key="4">
    <source>
        <dbReference type="ARBA" id="ARBA00035393"/>
    </source>
</evidence>
<dbReference type="GO" id="GO:0016787">
    <property type="term" value="F:hydrolase activity"/>
    <property type="evidence" value="ECO:0007669"/>
    <property type="project" value="UniProtKB-KW"/>
</dbReference>
<dbReference type="AlphaFoldDB" id="A0A6P5EQ58"/>
<comment type="similarity">
    <text evidence="2 6">Belongs to the QNG1 protein family.</text>
</comment>
<comment type="catalytic activity">
    <reaction evidence="5 6">
        <text>queuosine 5'-phosphate + H2O = queuine + D-ribose 5-phosphate</text>
        <dbReference type="Rhea" id="RHEA:75387"/>
        <dbReference type="ChEBI" id="CHEBI:15377"/>
        <dbReference type="ChEBI" id="CHEBI:17433"/>
        <dbReference type="ChEBI" id="CHEBI:78346"/>
        <dbReference type="ChEBI" id="CHEBI:194371"/>
    </reaction>
    <physiologicalReaction direction="left-to-right" evidence="5 6">
        <dbReference type="Rhea" id="RHEA:75388"/>
    </physiologicalReaction>
</comment>
<dbReference type="PANTHER" id="PTHR21314:SF0">
    <property type="entry name" value="QUEUOSINE 5'-PHOSPHATE N-GLYCOSYLASE_HYDROLASE"/>
    <property type="match status" value="1"/>
</dbReference>
<evidence type="ECO:0000256" key="2">
    <source>
        <dbReference type="ARBA" id="ARBA00035119"/>
    </source>
</evidence>
<proteinExistence type="inferred from homology"/>